<evidence type="ECO:0000256" key="3">
    <source>
        <dbReference type="ARBA" id="ARBA00022989"/>
    </source>
</evidence>
<evidence type="ECO:0000256" key="5">
    <source>
        <dbReference type="SAM" id="Phobius"/>
    </source>
</evidence>
<feature type="transmembrane region" description="Helical" evidence="5">
    <location>
        <begin position="468"/>
        <end position="487"/>
    </location>
</feature>
<keyword evidence="2 5" id="KW-0812">Transmembrane</keyword>
<feature type="transmembrane region" description="Helical" evidence="5">
    <location>
        <begin position="402"/>
        <end position="424"/>
    </location>
</feature>
<organism evidence="7 8">
    <name type="scientific">Nematostella vectensis</name>
    <name type="common">Starlet sea anemone</name>
    <dbReference type="NCBI Taxonomy" id="45351"/>
    <lineage>
        <taxon>Eukaryota</taxon>
        <taxon>Metazoa</taxon>
        <taxon>Cnidaria</taxon>
        <taxon>Anthozoa</taxon>
        <taxon>Hexacorallia</taxon>
        <taxon>Actiniaria</taxon>
        <taxon>Edwardsiidae</taxon>
        <taxon>Nematostella</taxon>
    </lineage>
</organism>
<feature type="transmembrane region" description="Helical" evidence="5">
    <location>
        <begin position="168"/>
        <end position="187"/>
    </location>
</feature>
<dbReference type="HOGENOM" id="CLU_001265_33_5_1"/>
<dbReference type="PROSITE" id="PS50850">
    <property type="entry name" value="MFS"/>
    <property type="match status" value="1"/>
</dbReference>
<dbReference type="InterPro" id="IPR020846">
    <property type="entry name" value="MFS_dom"/>
</dbReference>
<evidence type="ECO:0000259" key="6">
    <source>
        <dbReference type="PROSITE" id="PS50850"/>
    </source>
</evidence>
<name>A7SE34_NEMVE</name>
<evidence type="ECO:0000256" key="2">
    <source>
        <dbReference type="ARBA" id="ARBA00022692"/>
    </source>
</evidence>
<feature type="transmembrane region" description="Helical" evidence="5">
    <location>
        <begin position="348"/>
        <end position="370"/>
    </location>
</feature>
<dbReference type="AlphaFoldDB" id="A7SE34"/>
<dbReference type="Proteomes" id="UP000001593">
    <property type="component" value="Unassembled WGS sequence"/>
</dbReference>
<dbReference type="InterPro" id="IPR005828">
    <property type="entry name" value="MFS_sugar_transport-like"/>
</dbReference>
<keyword evidence="8" id="KW-1185">Reference proteome</keyword>
<feature type="transmembrane region" description="Helical" evidence="5">
    <location>
        <begin position="112"/>
        <end position="132"/>
    </location>
</feature>
<dbReference type="Gene3D" id="1.20.1250.20">
    <property type="entry name" value="MFS general substrate transporter like domains"/>
    <property type="match status" value="1"/>
</dbReference>
<dbReference type="eggNOG" id="KOG0255">
    <property type="taxonomic scope" value="Eukaryota"/>
</dbReference>
<feature type="transmembrane region" description="Helical" evidence="5">
    <location>
        <begin position="208"/>
        <end position="224"/>
    </location>
</feature>
<sequence length="527" mass="58760">MSGDSRETRTYHFTEDKTSSNTREFDEVFHHVKEFGPYQSFWYNFLYAFTTLPMMPPLTNILFAMGIPDFHCADDNTTCSANTCCDNCTNYAYDGPFTSVASEWDLICDKAAVVPLLQMMFYVGSLLLSPVIGPLSDRFGRKKCLFGSMAIAFCGGLGSAFANSVPLFGFMEFVLGCGYVGVVLSVYTLNMELVGPARRTLAGNLNEFYWTFSSLFSMMLVYLIREWRTLVWVSALPCLVLLFLYPLVPRSPRWLVAHGHLDEAMTVLLRFGGKNNKAVDQVKLRALVDEIRANQTLKESDKTRRTPIDLLRTPKMRKWIMILSYNWFVTNLVSNALFLVMLNLAGNLYLNSTLYSVVVVPMLPFTWLLMKSIGRRLTNAVLFALCAVICILVSVFPDKGMLTTGLAITGFAFVYGTWTTTYILTTELFPTVIRNTALSAGSTVGRLGGIISPYIAMIGSLNGMNMSLPMGIFAGLTSLAVMATYWLPETKFSPMHQTIEEAEEAVDYYGIPCCERPAIATTSSLIT</sequence>
<dbReference type="InterPro" id="IPR005829">
    <property type="entry name" value="Sugar_transporter_CS"/>
</dbReference>
<evidence type="ECO:0000256" key="4">
    <source>
        <dbReference type="ARBA" id="ARBA00023136"/>
    </source>
</evidence>
<evidence type="ECO:0000256" key="1">
    <source>
        <dbReference type="ARBA" id="ARBA00004141"/>
    </source>
</evidence>
<dbReference type="SUPFAM" id="SSF103473">
    <property type="entry name" value="MFS general substrate transporter"/>
    <property type="match status" value="1"/>
</dbReference>
<dbReference type="GO" id="GO:0016020">
    <property type="term" value="C:membrane"/>
    <property type="evidence" value="ECO:0007669"/>
    <property type="project" value="UniProtKB-SubCell"/>
</dbReference>
<feature type="domain" description="Major facilitator superfamily (MFS) profile" evidence="6">
    <location>
        <begin position="61"/>
        <end position="492"/>
    </location>
</feature>
<dbReference type="InterPro" id="IPR036259">
    <property type="entry name" value="MFS_trans_sf"/>
</dbReference>
<feature type="transmembrane region" description="Helical" evidence="5">
    <location>
        <begin position="319"/>
        <end position="342"/>
    </location>
</feature>
<dbReference type="OMA" id="CERPAIA"/>
<accession>A7SE34</accession>
<keyword evidence="4 5" id="KW-0472">Membrane</keyword>
<dbReference type="PhylomeDB" id="A7SE34"/>
<dbReference type="PROSITE" id="PS00216">
    <property type="entry name" value="SUGAR_TRANSPORT_1"/>
    <property type="match status" value="1"/>
</dbReference>
<dbReference type="PANTHER" id="PTHR24064">
    <property type="entry name" value="SOLUTE CARRIER FAMILY 22 MEMBER"/>
    <property type="match status" value="1"/>
</dbReference>
<dbReference type="EMBL" id="DS469634">
    <property type="protein sequence ID" value="EDO38040.1"/>
    <property type="molecule type" value="Genomic_DNA"/>
</dbReference>
<feature type="transmembrane region" description="Helical" evidence="5">
    <location>
        <begin position="230"/>
        <end position="248"/>
    </location>
</feature>
<keyword evidence="3 5" id="KW-1133">Transmembrane helix</keyword>
<proteinExistence type="predicted"/>
<dbReference type="Pfam" id="PF00083">
    <property type="entry name" value="Sugar_tr"/>
    <property type="match status" value="1"/>
</dbReference>
<protein>
    <recommendedName>
        <fullName evidence="6">Major facilitator superfamily (MFS) profile domain-containing protein</fullName>
    </recommendedName>
</protein>
<reference evidence="7 8" key="1">
    <citation type="journal article" date="2007" name="Science">
        <title>Sea anemone genome reveals ancestral eumetazoan gene repertoire and genomic organization.</title>
        <authorList>
            <person name="Putnam N.H."/>
            <person name="Srivastava M."/>
            <person name="Hellsten U."/>
            <person name="Dirks B."/>
            <person name="Chapman J."/>
            <person name="Salamov A."/>
            <person name="Terry A."/>
            <person name="Shapiro H."/>
            <person name="Lindquist E."/>
            <person name="Kapitonov V.V."/>
            <person name="Jurka J."/>
            <person name="Genikhovich G."/>
            <person name="Grigoriev I.V."/>
            <person name="Lucas S.M."/>
            <person name="Steele R.E."/>
            <person name="Finnerty J.R."/>
            <person name="Technau U."/>
            <person name="Martindale M.Q."/>
            <person name="Rokhsar D.S."/>
        </authorList>
    </citation>
    <scope>NUCLEOTIDE SEQUENCE [LARGE SCALE GENOMIC DNA]</scope>
    <source>
        <strain evidence="8">CH2 X CH6</strain>
    </source>
</reference>
<evidence type="ECO:0000313" key="7">
    <source>
        <dbReference type="EMBL" id="EDO38040.1"/>
    </source>
</evidence>
<evidence type="ECO:0000313" key="8">
    <source>
        <dbReference type="Proteomes" id="UP000001593"/>
    </source>
</evidence>
<comment type="subcellular location">
    <subcellularLocation>
        <location evidence="1">Membrane</location>
        <topology evidence="1">Multi-pass membrane protein</topology>
    </subcellularLocation>
</comment>
<feature type="transmembrane region" description="Helical" evidence="5">
    <location>
        <begin position="436"/>
        <end position="456"/>
    </location>
</feature>
<feature type="transmembrane region" description="Helical" evidence="5">
    <location>
        <begin position="144"/>
        <end position="162"/>
    </location>
</feature>
<feature type="transmembrane region" description="Helical" evidence="5">
    <location>
        <begin position="377"/>
        <end position="396"/>
    </location>
</feature>
<dbReference type="GO" id="GO:0022857">
    <property type="term" value="F:transmembrane transporter activity"/>
    <property type="evidence" value="ECO:0007669"/>
    <property type="project" value="InterPro"/>
</dbReference>
<dbReference type="KEGG" id="nve:5509581"/>
<gene>
    <name evidence="7" type="ORF">NEMVEDRAFT_v1g244617</name>
</gene>
<dbReference type="InParanoid" id="A7SE34"/>